<organism evidence="2 3">
    <name type="scientific">Allosphingosinicella deserti</name>
    <dbReference type="NCBI Taxonomy" id="2116704"/>
    <lineage>
        <taxon>Bacteria</taxon>
        <taxon>Pseudomonadati</taxon>
        <taxon>Pseudomonadota</taxon>
        <taxon>Alphaproteobacteria</taxon>
        <taxon>Sphingomonadales</taxon>
        <taxon>Sphingomonadaceae</taxon>
        <taxon>Allosphingosinicella</taxon>
    </lineage>
</organism>
<comment type="caution">
    <text evidence="2">The sequence shown here is derived from an EMBL/GenBank/DDBJ whole genome shotgun (WGS) entry which is preliminary data.</text>
</comment>
<reference evidence="2 3" key="1">
    <citation type="submission" date="2018-03" db="EMBL/GenBank/DDBJ databases">
        <title>The draft genome of Sphingosinicella sp. GL-C-18.</title>
        <authorList>
            <person name="Liu L."/>
            <person name="Li L."/>
            <person name="Liang L."/>
            <person name="Zhang X."/>
            <person name="Wang T."/>
        </authorList>
    </citation>
    <scope>NUCLEOTIDE SEQUENCE [LARGE SCALE GENOMIC DNA]</scope>
    <source>
        <strain evidence="2 3">GL-C-18</strain>
    </source>
</reference>
<dbReference type="Pfam" id="PF04304">
    <property type="entry name" value="DUF454"/>
    <property type="match status" value="1"/>
</dbReference>
<proteinExistence type="predicted"/>
<evidence type="ECO:0000313" key="3">
    <source>
        <dbReference type="Proteomes" id="UP000241167"/>
    </source>
</evidence>
<dbReference type="PANTHER" id="PTHR35813">
    <property type="entry name" value="INNER MEMBRANE PROTEIN YBAN"/>
    <property type="match status" value="1"/>
</dbReference>
<dbReference type="PIRSF" id="PIRSF016789">
    <property type="entry name" value="DUF454"/>
    <property type="match status" value="1"/>
</dbReference>
<name>A0A2P7QUY6_9SPHN</name>
<keyword evidence="1" id="KW-0812">Transmembrane</keyword>
<dbReference type="GO" id="GO:0005886">
    <property type="term" value="C:plasma membrane"/>
    <property type="evidence" value="ECO:0007669"/>
    <property type="project" value="TreeGrafter"/>
</dbReference>
<dbReference type="RefSeq" id="WP_106511953.1">
    <property type="nucleotide sequence ID" value="NZ_PXYI01000002.1"/>
</dbReference>
<keyword evidence="1" id="KW-1133">Transmembrane helix</keyword>
<dbReference type="AlphaFoldDB" id="A0A2P7QUY6"/>
<dbReference type="PANTHER" id="PTHR35813:SF1">
    <property type="entry name" value="INNER MEMBRANE PROTEIN YBAN"/>
    <property type="match status" value="1"/>
</dbReference>
<feature type="transmembrane region" description="Helical" evidence="1">
    <location>
        <begin position="75"/>
        <end position="95"/>
    </location>
</feature>
<dbReference type="Proteomes" id="UP000241167">
    <property type="component" value="Unassembled WGS sequence"/>
</dbReference>
<sequence>MRLFWLLLGFISLGLAIAGAVLPLLPTVPFVLLAAYCFGRGHPPFEARLLRHPRFGPHIRAWRERGAISRRGKQAAIAAFAVSAALGLAFAPWPWMLAPVAAALIGGSWVWTRPEA</sequence>
<dbReference type="OrthoDB" id="9816293at2"/>
<accession>A0A2P7QUY6</accession>
<dbReference type="EMBL" id="PXYI01000002">
    <property type="protein sequence ID" value="PSJ41787.1"/>
    <property type="molecule type" value="Genomic_DNA"/>
</dbReference>
<keyword evidence="1" id="KW-0472">Membrane</keyword>
<evidence type="ECO:0000256" key="1">
    <source>
        <dbReference type="SAM" id="Phobius"/>
    </source>
</evidence>
<protein>
    <submittedName>
        <fullName evidence="2">DUF454 domain-containing protein</fullName>
    </submittedName>
</protein>
<keyword evidence="3" id="KW-1185">Reference proteome</keyword>
<dbReference type="InterPro" id="IPR007401">
    <property type="entry name" value="DUF454"/>
</dbReference>
<evidence type="ECO:0000313" key="2">
    <source>
        <dbReference type="EMBL" id="PSJ41787.1"/>
    </source>
</evidence>
<gene>
    <name evidence="2" type="ORF">C7I55_05770</name>
</gene>